<sequence length="590" mass="64349">MADQDFDVVVVGSGAGALLGAIRAQEQGLKTLLVEKADLFGGTSALSGGGIWIPANYDQARAGVRDDLRTAFGYMLRCVRGMASEDRVLAYVETANTMAEYLRSIGVPYRCMPKYADYYPHIEGSMPGGRTMDPVDFNAARLGVDALETMRACPPGSKLFGRISINAFQAHSMLSREFKSRFQLIGMMLGYFLDYPWRRKTQRDRRLTGGQALIAGLLTAARKAGVQMWRNAPLRELVQDASGRVTGVVVEKDGRQLQIRARKGVLLGAGGFERNQAMREQYLTQPSRAEWTATPVGGNTGDAHRAGQAVGAQLHLMDWSWGAPTMDVPKEPAFRAIFVERSLPGCMVVNSRGERFLNESGPYPEFQQAMLADHARGNGSVPAWIVFDAGFRAQNPMGPLMPGSAVPDSKLRKSWLGKVYWKGETLDELAAQIGVDAAGLKDSARRMTEYARTGKDLDFDRGGNVFDRYYGDPRLKNPNLGPIEKGPFYAMQLWPGEIGTKGGLLTDRDARVLDTHGQVIPGLYCVGNNSASVMGPAYAGAGSTLGPAMTFAFRAVSDMLGRPLPLQHADWLEQPERAAQRPAERMAQAA</sequence>
<dbReference type="Pfam" id="PF00890">
    <property type="entry name" value="FAD_binding_2"/>
    <property type="match status" value="1"/>
</dbReference>
<dbReference type="PRINTS" id="PR00411">
    <property type="entry name" value="PNDRDTASEI"/>
</dbReference>
<protein>
    <recommendedName>
        <fullName evidence="8">3-oxosteroid 1-dehydrogenase</fullName>
        <ecNumber evidence="7">1.3.99.4</ecNumber>
    </recommendedName>
</protein>
<evidence type="ECO:0000256" key="3">
    <source>
        <dbReference type="ARBA" id="ARBA00022827"/>
    </source>
</evidence>
<accession>A0A1G9NZT4</accession>
<dbReference type="Proteomes" id="UP000198552">
    <property type="component" value="Unassembled WGS sequence"/>
</dbReference>
<gene>
    <name evidence="10" type="ORF">SAMN05428957_10172</name>
</gene>
<dbReference type="RefSeq" id="WP_091565277.1">
    <property type="nucleotide sequence ID" value="NZ_FNHP01000001.1"/>
</dbReference>
<dbReference type="PANTHER" id="PTHR43400:SF10">
    <property type="entry name" value="3-OXOSTEROID 1-DEHYDROGENASE"/>
    <property type="match status" value="1"/>
</dbReference>
<dbReference type="EMBL" id="FNHP01000001">
    <property type="protein sequence ID" value="SDL91485.1"/>
    <property type="molecule type" value="Genomic_DNA"/>
</dbReference>
<dbReference type="GO" id="GO:0008202">
    <property type="term" value="P:steroid metabolic process"/>
    <property type="evidence" value="ECO:0007669"/>
    <property type="project" value="UniProtKB-ARBA"/>
</dbReference>
<reference evidence="11" key="1">
    <citation type="submission" date="2016-10" db="EMBL/GenBank/DDBJ databases">
        <authorList>
            <person name="Varghese N."/>
            <person name="Submissions S."/>
        </authorList>
    </citation>
    <scope>NUCLEOTIDE SEQUENCE [LARGE SCALE GENOMIC DNA]</scope>
    <source>
        <strain evidence="11">EPL6</strain>
    </source>
</reference>
<dbReference type="STRING" id="1527607.SAMN05428957_10172"/>
<proteinExistence type="inferred from homology"/>
<comment type="cofactor">
    <cofactor evidence="1">
        <name>FAD</name>
        <dbReference type="ChEBI" id="CHEBI:57692"/>
    </cofactor>
</comment>
<feature type="domain" description="FAD-dependent oxidoreductase 2 FAD-binding" evidence="9">
    <location>
        <begin position="7"/>
        <end position="545"/>
    </location>
</feature>
<dbReference type="Gene3D" id="3.90.700.10">
    <property type="entry name" value="Succinate dehydrogenase/fumarate reductase flavoprotein, catalytic domain"/>
    <property type="match status" value="1"/>
</dbReference>
<keyword evidence="3" id="KW-0274">FAD</keyword>
<dbReference type="GO" id="GO:0047571">
    <property type="term" value="F:3-oxosteroid 1-dehydrogenase activity"/>
    <property type="evidence" value="ECO:0007669"/>
    <property type="project" value="UniProtKB-EC"/>
</dbReference>
<name>A0A1G9NZT4_9BURK</name>
<organism evidence="10 11">
    <name type="scientific">Oryzisolibacter propanilivorax</name>
    <dbReference type="NCBI Taxonomy" id="1527607"/>
    <lineage>
        <taxon>Bacteria</taxon>
        <taxon>Pseudomonadati</taxon>
        <taxon>Pseudomonadota</taxon>
        <taxon>Betaproteobacteria</taxon>
        <taxon>Burkholderiales</taxon>
        <taxon>Comamonadaceae</taxon>
        <taxon>Oryzisolibacter</taxon>
    </lineage>
</organism>
<dbReference type="AlphaFoldDB" id="A0A1G9NZT4"/>
<dbReference type="InterPro" id="IPR050315">
    <property type="entry name" value="FAD-oxidoreductase_2"/>
</dbReference>
<evidence type="ECO:0000256" key="1">
    <source>
        <dbReference type="ARBA" id="ARBA00001974"/>
    </source>
</evidence>
<evidence type="ECO:0000256" key="6">
    <source>
        <dbReference type="ARBA" id="ARBA00061147"/>
    </source>
</evidence>
<dbReference type="InterPro" id="IPR027477">
    <property type="entry name" value="Succ_DH/fumarate_Rdtase_cat_sf"/>
</dbReference>
<evidence type="ECO:0000313" key="11">
    <source>
        <dbReference type="Proteomes" id="UP000198552"/>
    </source>
</evidence>
<evidence type="ECO:0000256" key="2">
    <source>
        <dbReference type="ARBA" id="ARBA00022630"/>
    </source>
</evidence>
<dbReference type="SUPFAM" id="SSF56425">
    <property type="entry name" value="Succinate dehydrogenase/fumarate reductase flavoprotein, catalytic domain"/>
    <property type="match status" value="1"/>
</dbReference>
<dbReference type="FunFam" id="3.50.50.60:FF:000208">
    <property type="entry name" value="3-ketosteroid dehydrogenase"/>
    <property type="match status" value="1"/>
</dbReference>
<evidence type="ECO:0000256" key="8">
    <source>
        <dbReference type="ARBA" id="ARBA00069709"/>
    </source>
</evidence>
<keyword evidence="2" id="KW-0285">Flavoprotein</keyword>
<dbReference type="SUPFAM" id="SSF51905">
    <property type="entry name" value="FAD/NAD(P)-binding domain"/>
    <property type="match status" value="1"/>
</dbReference>
<comment type="catalytic activity">
    <reaction evidence="5">
        <text>a 3-oxosteroid + A = a 3-oxo-Delta(1)-steroid + AH2</text>
        <dbReference type="Rhea" id="RHEA:13329"/>
        <dbReference type="ChEBI" id="CHEBI:13193"/>
        <dbReference type="ChEBI" id="CHEBI:17499"/>
        <dbReference type="ChEBI" id="CHEBI:20156"/>
        <dbReference type="ChEBI" id="CHEBI:47788"/>
        <dbReference type="EC" id="1.3.99.4"/>
    </reaction>
</comment>
<dbReference type="PANTHER" id="PTHR43400">
    <property type="entry name" value="FUMARATE REDUCTASE"/>
    <property type="match status" value="1"/>
</dbReference>
<keyword evidence="11" id="KW-1185">Reference proteome</keyword>
<dbReference type="InterPro" id="IPR036188">
    <property type="entry name" value="FAD/NAD-bd_sf"/>
</dbReference>
<dbReference type="OrthoDB" id="9813348at2"/>
<keyword evidence="4" id="KW-0560">Oxidoreductase</keyword>
<evidence type="ECO:0000259" key="9">
    <source>
        <dbReference type="Pfam" id="PF00890"/>
    </source>
</evidence>
<evidence type="ECO:0000256" key="7">
    <source>
        <dbReference type="ARBA" id="ARBA00066536"/>
    </source>
</evidence>
<dbReference type="Gene3D" id="3.50.50.60">
    <property type="entry name" value="FAD/NAD(P)-binding domain"/>
    <property type="match status" value="2"/>
</dbReference>
<evidence type="ECO:0000313" key="10">
    <source>
        <dbReference type="EMBL" id="SDL91485.1"/>
    </source>
</evidence>
<evidence type="ECO:0000256" key="5">
    <source>
        <dbReference type="ARBA" id="ARBA00051951"/>
    </source>
</evidence>
<dbReference type="InterPro" id="IPR003953">
    <property type="entry name" value="FAD-dep_OxRdtase_2_FAD-bd"/>
</dbReference>
<evidence type="ECO:0000256" key="4">
    <source>
        <dbReference type="ARBA" id="ARBA00023002"/>
    </source>
</evidence>
<dbReference type="EC" id="1.3.99.4" evidence="7"/>
<comment type="similarity">
    <text evidence="6">Belongs to the FAD-dependent oxidoreductase 2 family. 3-oxosteroid dehydrogenase subfamily.</text>
</comment>